<accession>A0A2P8HSQ2</accession>
<gene>
    <name evidence="2" type="ORF">CLV51_101555</name>
</gene>
<organism evidence="2 3">
    <name type="scientific">Chitinophaga niastensis</name>
    <dbReference type="NCBI Taxonomy" id="536980"/>
    <lineage>
        <taxon>Bacteria</taxon>
        <taxon>Pseudomonadati</taxon>
        <taxon>Bacteroidota</taxon>
        <taxon>Chitinophagia</taxon>
        <taxon>Chitinophagales</taxon>
        <taxon>Chitinophagaceae</taxon>
        <taxon>Chitinophaga</taxon>
    </lineage>
</organism>
<feature type="signal peptide" evidence="1">
    <location>
        <begin position="1"/>
        <end position="21"/>
    </location>
</feature>
<evidence type="ECO:0000313" key="3">
    <source>
        <dbReference type="Proteomes" id="UP000240971"/>
    </source>
</evidence>
<dbReference type="Pfam" id="PF11199">
    <property type="entry name" value="DUF2891"/>
    <property type="match status" value="1"/>
</dbReference>
<dbReference type="Proteomes" id="UP000240971">
    <property type="component" value="Unassembled WGS sequence"/>
</dbReference>
<sequence length="369" mass="41855">MKFLSHLSIITFLSFTMSMQAQDFSAAGHQQPATRLTRDIANKLAELPLKCLDLEFPYKTGIVFSDSTMLTAPKNYHPAFYGCFDWHSSVHGHWMLVRLLKTYPDLAKAATIRTKLAAHLSADNIKIEQQLFHNQENKSFERIYGWSWLLQLQNELLTWNDPMGKELSKNLQPLATQFSVAYINFLDKIMYPIRVGEHTNLAFGLCLAWDYATTTKDTALQTAIHNAAMRFYAADKNAPVSWEPGGYDFLSPCLEEADLMRRIMPVNTYRTWLYAFLPGLFENKISILQVAKVKDRTDGKLVHLDGLNLSRTWCLEAIAEHGGKNKAAIQALAHQHMEAGLKQVFSGSYAGEHWLASFAVYMLTIGKQP</sequence>
<dbReference type="AlphaFoldDB" id="A0A2P8HSQ2"/>
<protein>
    <recommendedName>
        <fullName evidence="4">DUF2891 family protein</fullName>
    </recommendedName>
</protein>
<reference evidence="2 3" key="1">
    <citation type="submission" date="2018-03" db="EMBL/GenBank/DDBJ databases">
        <title>Genomic Encyclopedia of Archaeal and Bacterial Type Strains, Phase II (KMG-II): from individual species to whole genera.</title>
        <authorList>
            <person name="Goeker M."/>
        </authorList>
    </citation>
    <scope>NUCLEOTIDE SEQUENCE [LARGE SCALE GENOMIC DNA]</scope>
    <source>
        <strain evidence="2 3">DSM 24859</strain>
    </source>
</reference>
<keyword evidence="3" id="KW-1185">Reference proteome</keyword>
<evidence type="ECO:0000313" key="2">
    <source>
        <dbReference type="EMBL" id="PSL49225.1"/>
    </source>
</evidence>
<dbReference type="EMBL" id="PYAW01000001">
    <property type="protein sequence ID" value="PSL49225.1"/>
    <property type="molecule type" value="Genomic_DNA"/>
</dbReference>
<evidence type="ECO:0000256" key="1">
    <source>
        <dbReference type="SAM" id="SignalP"/>
    </source>
</evidence>
<name>A0A2P8HSQ2_CHINA</name>
<evidence type="ECO:0008006" key="4">
    <source>
        <dbReference type="Google" id="ProtNLM"/>
    </source>
</evidence>
<dbReference type="InterPro" id="IPR021365">
    <property type="entry name" value="DUF2891"/>
</dbReference>
<proteinExistence type="predicted"/>
<dbReference type="RefSeq" id="WP_245898604.1">
    <property type="nucleotide sequence ID" value="NZ_PYAW01000001.1"/>
</dbReference>
<comment type="caution">
    <text evidence="2">The sequence shown here is derived from an EMBL/GenBank/DDBJ whole genome shotgun (WGS) entry which is preliminary data.</text>
</comment>
<feature type="chain" id="PRO_5015118528" description="DUF2891 family protein" evidence="1">
    <location>
        <begin position="22"/>
        <end position="369"/>
    </location>
</feature>
<keyword evidence="1" id="KW-0732">Signal</keyword>